<dbReference type="KEGG" id="reo:HUE58_01505"/>
<evidence type="ECO:0000313" key="2">
    <source>
        <dbReference type="Proteomes" id="UP000509429"/>
    </source>
</evidence>
<reference evidence="1 2" key="1">
    <citation type="submission" date="2020-05" db="EMBL/GenBank/DDBJ databases">
        <title>Horizontal transmission and recombination maintain forever young bacterial symbiont genomes.</title>
        <authorList>
            <person name="Russell S.L."/>
            <person name="Pepper-Tunick E."/>
            <person name="Svedberg J."/>
            <person name="Byrne A."/>
            <person name="Ruelas Castillo J."/>
            <person name="Vollmers C."/>
            <person name="Beinart R.A."/>
            <person name="Corbett-Detig R."/>
        </authorList>
    </citation>
    <scope>NUCLEOTIDE SEQUENCE [LARGE SCALE GENOMIC DNA]</scope>
    <source>
        <strain evidence="1">JDF_Ridge</strain>
    </source>
</reference>
<sequence>MAYIQKAQRKKGVTYRVYIRPPEFKPITKTFTTKREAVRFVRRLDDDKRKIQAFQENKHKTLLSKIIDDYLVNGYKSQRPKEEEYRLNYWRSQTKEKANFRS</sequence>
<dbReference type="Proteomes" id="UP000509429">
    <property type="component" value="Chromosome"/>
</dbReference>
<organism evidence="1 2">
    <name type="scientific">Candidatus Ruthia endofausta</name>
    <dbReference type="NCBI Taxonomy" id="2738852"/>
    <lineage>
        <taxon>Bacteria</taxon>
        <taxon>Pseudomonadati</taxon>
        <taxon>Pseudomonadota</taxon>
        <taxon>Gammaproteobacteria</taxon>
        <taxon>Candidatus Pseudothioglobaceae</taxon>
        <taxon>Candidatus Ruthturnera</taxon>
    </lineage>
</organism>
<evidence type="ECO:0000313" key="1">
    <source>
        <dbReference type="EMBL" id="QKQ23885.1"/>
    </source>
</evidence>
<evidence type="ECO:0008006" key="3">
    <source>
        <dbReference type="Google" id="ProtNLM"/>
    </source>
</evidence>
<name>A0A6N0HNK3_9GAMM</name>
<protein>
    <recommendedName>
        <fullName evidence="3">Site-specific integrase</fullName>
    </recommendedName>
</protein>
<dbReference type="RefSeq" id="WP_174605325.1">
    <property type="nucleotide sequence ID" value="NZ_CP054490.1"/>
</dbReference>
<keyword evidence="2" id="KW-1185">Reference proteome</keyword>
<dbReference type="AlphaFoldDB" id="A0A6N0HNK3"/>
<dbReference type="EMBL" id="CP054490">
    <property type="protein sequence ID" value="QKQ23885.1"/>
    <property type="molecule type" value="Genomic_DNA"/>
</dbReference>
<proteinExistence type="predicted"/>
<accession>A0A6N0HNK3</accession>
<gene>
    <name evidence="1" type="ORF">HUE58_01505</name>
</gene>